<feature type="signal peptide" evidence="2">
    <location>
        <begin position="1"/>
        <end position="29"/>
    </location>
</feature>
<dbReference type="Proteomes" id="UP001354931">
    <property type="component" value="Unassembled WGS sequence"/>
</dbReference>
<dbReference type="EMBL" id="JAOZYC010000011">
    <property type="protein sequence ID" value="MEB8336535.1"/>
    <property type="molecule type" value="Genomic_DNA"/>
</dbReference>
<keyword evidence="2" id="KW-0732">Signal</keyword>
<name>A0ABU6EXP3_9ACTN</name>
<dbReference type="RefSeq" id="WP_326014175.1">
    <property type="nucleotide sequence ID" value="NZ_JAOZYC010000011.1"/>
</dbReference>
<gene>
    <name evidence="3" type="ORF">OKJ99_03250</name>
</gene>
<feature type="region of interest" description="Disordered" evidence="1">
    <location>
        <begin position="185"/>
        <end position="204"/>
    </location>
</feature>
<evidence type="ECO:0000313" key="4">
    <source>
        <dbReference type="Proteomes" id="UP001354931"/>
    </source>
</evidence>
<reference evidence="3 4" key="1">
    <citation type="submission" date="2022-10" db="EMBL/GenBank/DDBJ databases">
        <authorList>
            <person name="Xie J."/>
            <person name="Shen N."/>
        </authorList>
    </citation>
    <scope>NUCLEOTIDE SEQUENCE [LARGE SCALE GENOMIC DNA]</scope>
    <source>
        <strain evidence="3 4">YIM65594</strain>
    </source>
</reference>
<comment type="caution">
    <text evidence="3">The sequence shown here is derived from an EMBL/GenBank/DDBJ whole genome shotgun (WGS) entry which is preliminary data.</text>
</comment>
<keyword evidence="4" id="KW-1185">Reference proteome</keyword>
<protein>
    <recommendedName>
        <fullName evidence="5">Secreted protein</fullName>
    </recommendedName>
</protein>
<evidence type="ECO:0008006" key="5">
    <source>
        <dbReference type="Google" id="ProtNLM"/>
    </source>
</evidence>
<accession>A0ABU6EXP3</accession>
<proteinExistence type="predicted"/>
<evidence type="ECO:0000313" key="3">
    <source>
        <dbReference type="EMBL" id="MEB8336535.1"/>
    </source>
</evidence>
<sequence>MRFSRRAGLVASTALCGVLALGMAGPAFSSVGDVPAGGAPARSASVAPLPGAEALGKQNAALAGAGAVVQPVTALVAGVLKAPEGKLSKEEAAEHAAGVKKALDGLKAGAKGATGKAAGVRAPGPELIAKAAANLQVKVDALVKASVAGDAKATAAALQATLTGTVNVVVAVVLGGGLPAPDLEGLPKLPSLPGVDPASTLPSL</sequence>
<evidence type="ECO:0000256" key="2">
    <source>
        <dbReference type="SAM" id="SignalP"/>
    </source>
</evidence>
<organism evidence="3 4">
    <name type="scientific">Streptomyces endophyticus</name>
    <dbReference type="NCBI Taxonomy" id="714166"/>
    <lineage>
        <taxon>Bacteria</taxon>
        <taxon>Bacillati</taxon>
        <taxon>Actinomycetota</taxon>
        <taxon>Actinomycetes</taxon>
        <taxon>Kitasatosporales</taxon>
        <taxon>Streptomycetaceae</taxon>
        <taxon>Streptomyces</taxon>
    </lineage>
</organism>
<feature type="chain" id="PRO_5045883744" description="Secreted protein" evidence="2">
    <location>
        <begin position="30"/>
        <end position="204"/>
    </location>
</feature>
<evidence type="ECO:0000256" key="1">
    <source>
        <dbReference type="SAM" id="MobiDB-lite"/>
    </source>
</evidence>